<reference evidence="2 3" key="1">
    <citation type="submission" date="2019-03" db="EMBL/GenBank/DDBJ databases">
        <title>Genomic Encyclopedia of Type Strains, Phase IV (KMG-IV): sequencing the most valuable type-strain genomes for metagenomic binning, comparative biology and taxonomic classification.</title>
        <authorList>
            <person name="Goeker M."/>
        </authorList>
    </citation>
    <scope>NUCLEOTIDE SEQUENCE [LARGE SCALE GENOMIC DNA]</scope>
    <source>
        <strain evidence="2 3">DSM 28287</strain>
    </source>
</reference>
<accession>A0A4R6Q8H2</accession>
<feature type="transmembrane region" description="Helical" evidence="1">
    <location>
        <begin position="56"/>
        <end position="78"/>
    </location>
</feature>
<keyword evidence="1" id="KW-1133">Transmembrane helix</keyword>
<dbReference type="AlphaFoldDB" id="A0A4R6Q8H2"/>
<organism evidence="2 3">
    <name type="scientific">Aminicella lysinilytica</name>
    <dbReference type="NCBI Taxonomy" id="433323"/>
    <lineage>
        <taxon>Bacteria</taxon>
        <taxon>Bacillati</taxon>
        <taxon>Bacillota</taxon>
        <taxon>Clostridia</taxon>
        <taxon>Peptostreptococcales</taxon>
        <taxon>Anaerovoracaceae</taxon>
        <taxon>Aminicella</taxon>
    </lineage>
</organism>
<name>A0A4R6Q8H2_9FIRM</name>
<evidence type="ECO:0000256" key="1">
    <source>
        <dbReference type="SAM" id="Phobius"/>
    </source>
</evidence>
<protein>
    <submittedName>
        <fullName evidence="2">Uncharacterized protein</fullName>
    </submittedName>
</protein>
<dbReference type="Proteomes" id="UP000295500">
    <property type="component" value="Unassembled WGS sequence"/>
</dbReference>
<feature type="transmembrane region" description="Helical" evidence="1">
    <location>
        <begin position="98"/>
        <end position="116"/>
    </location>
</feature>
<gene>
    <name evidence="2" type="ORF">EV211_10723</name>
</gene>
<sequence length="164" mass="19097">MRKKNKEKEAIYVSTKDFRNERIFRIAILLGLNFWVYLAFIIFATDPQWDVSVYSWPVLIPVIQALDVLYCLIGLLYIKHKRRIIKPVKKVEKEVVELALGAALNFTTFVLVVFMSRSTDIGQQKTMAIISMICIALAMVLYESSSFDNRSRWEYVIDEEPIHS</sequence>
<feature type="transmembrane region" description="Helical" evidence="1">
    <location>
        <begin position="122"/>
        <end position="142"/>
    </location>
</feature>
<dbReference type="EMBL" id="SNXO01000007">
    <property type="protein sequence ID" value="TDP58425.1"/>
    <property type="molecule type" value="Genomic_DNA"/>
</dbReference>
<dbReference type="RefSeq" id="WP_133527936.1">
    <property type="nucleotide sequence ID" value="NZ_CALCQM010000154.1"/>
</dbReference>
<proteinExistence type="predicted"/>
<evidence type="ECO:0000313" key="3">
    <source>
        <dbReference type="Proteomes" id="UP000295500"/>
    </source>
</evidence>
<comment type="caution">
    <text evidence="2">The sequence shown here is derived from an EMBL/GenBank/DDBJ whole genome shotgun (WGS) entry which is preliminary data.</text>
</comment>
<evidence type="ECO:0000313" key="2">
    <source>
        <dbReference type="EMBL" id="TDP58425.1"/>
    </source>
</evidence>
<keyword evidence="1" id="KW-0472">Membrane</keyword>
<keyword evidence="3" id="KW-1185">Reference proteome</keyword>
<keyword evidence="1" id="KW-0812">Transmembrane</keyword>
<feature type="transmembrane region" description="Helical" evidence="1">
    <location>
        <begin position="23"/>
        <end position="44"/>
    </location>
</feature>